<dbReference type="SUPFAM" id="SSF47413">
    <property type="entry name" value="lambda repressor-like DNA-binding domains"/>
    <property type="match status" value="1"/>
</dbReference>
<comment type="caution">
    <text evidence="2">The sequence shown here is derived from an EMBL/GenBank/DDBJ whole genome shotgun (WGS) entry which is preliminary data.</text>
</comment>
<evidence type="ECO:0000313" key="2">
    <source>
        <dbReference type="EMBL" id="GGO87140.1"/>
    </source>
</evidence>
<dbReference type="EMBL" id="BMMS01000009">
    <property type="protein sequence ID" value="GGO87140.1"/>
    <property type="molecule type" value="Genomic_DNA"/>
</dbReference>
<feature type="domain" description="HTH cro/C1-type" evidence="1">
    <location>
        <begin position="16"/>
        <end position="72"/>
    </location>
</feature>
<accession>A0A918DW47</accession>
<evidence type="ECO:0000313" key="3">
    <source>
        <dbReference type="Proteomes" id="UP000641932"/>
    </source>
</evidence>
<dbReference type="AlphaFoldDB" id="A0A918DW47"/>
<dbReference type="Gene3D" id="1.10.260.40">
    <property type="entry name" value="lambda repressor-like DNA-binding domains"/>
    <property type="match status" value="1"/>
</dbReference>
<dbReference type="Proteomes" id="UP000641932">
    <property type="component" value="Unassembled WGS sequence"/>
</dbReference>
<name>A0A918DW47_9ACTN</name>
<protein>
    <recommendedName>
        <fullName evidence="1">HTH cro/C1-type domain-containing protein</fullName>
    </recommendedName>
</protein>
<reference evidence="2" key="1">
    <citation type="journal article" date="2014" name="Int. J. Syst. Evol. Microbiol.">
        <title>Complete genome sequence of Corynebacterium casei LMG S-19264T (=DSM 44701T), isolated from a smear-ripened cheese.</title>
        <authorList>
            <consortium name="US DOE Joint Genome Institute (JGI-PGF)"/>
            <person name="Walter F."/>
            <person name="Albersmeier A."/>
            <person name="Kalinowski J."/>
            <person name="Ruckert C."/>
        </authorList>
    </citation>
    <scope>NUCLEOTIDE SEQUENCE</scope>
    <source>
        <strain evidence="2">CGMCC 4.7201</strain>
    </source>
</reference>
<sequence length="406" mass="44469">MPEHADNTPLTFGQRVRRARERAGLTRPVLGGLVGRSTEWVKFIETGRLHMPRLPLLLRLAEVLGIEDLAELTGEERLAAATYTKAVHESLPAVKAALTTYRFANDAEPETAAELGARVRQAWQMWHGSGDHRTRSALLLPDLLADCQHAARTLEGTERRGAQVALAQTYHPAQLFLAFQPAPELVMLTGDRSMAAAPDADSPHAIAVAAWYVNHVFRDAGERHEARVDLAMKAASLLDPDRGPEGLARWGLLQLAAALSYARVGRRGDAERYWDRADEAARRLGDGYAHPWLIFGRGMVDAYAVTMNADLMRAGAAIEAATSIDLGPMPSATRRSFHLAETARAYSMQGENVAVVHLLKKAYEVSPETTRFNIFARSTVSELASTGSAMIRDDVRDLTRRLGVPA</sequence>
<dbReference type="Pfam" id="PF13560">
    <property type="entry name" value="HTH_31"/>
    <property type="match status" value="1"/>
</dbReference>
<dbReference type="InterPro" id="IPR001387">
    <property type="entry name" value="Cro/C1-type_HTH"/>
</dbReference>
<reference evidence="2" key="2">
    <citation type="submission" date="2020-09" db="EMBL/GenBank/DDBJ databases">
        <authorList>
            <person name="Sun Q."/>
            <person name="Zhou Y."/>
        </authorList>
    </citation>
    <scope>NUCLEOTIDE SEQUENCE</scope>
    <source>
        <strain evidence="2">CGMCC 4.7201</strain>
    </source>
</reference>
<keyword evidence="3" id="KW-1185">Reference proteome</keyword>
<dbReference type="RefSeq" id="WP_189131670.1">
    <property type="nucleotide sequence ID" value="NZ_BMMS01000009.1"/>
</dbReference>
<evidence type="ECO:0000259" key="1">
    <source>
        <dbReference type="PROSITE" id="PS50943"/>
    </source>
</evidence>
<dbReference type="PROSITE" id="PS50943">
    <property type="entry name" value="HTH_CROC1"/>
    <property type="match status" value="1"/>
</dbReference>
<dbReference type="GO" id="GO:0003677">
    <property type="term" value="F:DNA binding"/>
    <property type="evidence" value="ECO:0007669"/>
    <property type="project" value="InterPro"/>
</dbReference>
<proteinExistence type="predicted"/>
<organism evidence="2 3">
    <name type="scientific">Wenjunlia tyrosinilytica</name>
    <dbReference type="NCBI Taxonomy" id="1544741"/>
    <lineage>
        <taxon>Bacteria</taxon>
        <taxon>Bacillati</taxon>
        <taxon>Actinomycetota</taxon>
        <taxon>Actinomycetes</taxon>
        <taxon>Kitasatosporales</taxon>
        <taxon>Streptomycetaceae</taxon>
        <taxon>Wenjunlia</taxon>
    </lineage>
</organism>
<dbReference type="InterPro" id="IPR010982">
    <property type="entry name" value="Lambda_DNA-bd_dom_sf"/>
</dbReference>
<gene>
    <name evidence="2" type="ORF">GCM10012280_24940</name>
</gene>